<evidence type="ECO:0000313" key="4">
    <source>
        <dbReference type="Proteomes" id="UP000178179"/>
    </source>
</evidence>
<sequence length="586" mass="65326">MTVEDRGREIGRKAEKGTDAVGELVAPPSLEIKPGYLKVGEKLAKTLFVSNYPRFLNTGWLSPIINLPETTDISIYVHPTDTGTVLRNLRKKVAQIESQIMDNTQKGLVRDPSLETALADAEALRDSLLQSQEKFFDTSIYVTIYADTEKDLSRLEADITNTLDTKLITVRPAQFEHLKGFESTLPLCKDSLGIHTALNSSPVSSFFPFVSSNLSSDEGVIHGVNRHNNSLVIFDRFSLENANMTIFAKAGAGKSYAAKLDILRSLMLGTEVIVIDPEDEYIRLAEEVGGSVFKISLDSDSHINPFEIPIIPEGETPSEVLKSHIVNLTGLVKLMLGKILPEEESLLDQAITQTYAARDITPEQSFEGKTPPLLEDLESVLRSTEGGKGMAERLYRFTKGSYAGFTNEPTNVDINNRIIVFSIRDLEEELRPIAMYIILNFIWSLIRAELKKRMMVIDETWLLMKNEDSASFLFGLAKRARKYYLGITTITQDVEDFLSSPYGRPIITNSSLQLLLKQAPAAIDMVGKAFNLTDVEKNYLLETDIGQGLFIAGLKRVAIQIVPSFFENKLITTDPEELLRQSEESS</sequence>
<comment type="caution">
    <text evidence="3">The sequence shown here is derived from an EMBL/GenBank/DDBJ whole genome shotgun (WGS) entry which is preliminary data.</text>
</comment>
<dbReference type="InterPro" id="IPR027417">
    <property type="entry name" value="P-loop_NTPase"/>
</dbReference>
<evidence type="ECO:0000313" key="3">
    <source>
        <dbReference type="EMBL" id="OGY56287.1"/>
    </source>
</evidence>
<dbReference type="EMBL" id="MHIS01000018">
    <property type="protein sequence ID" value="OGY56287.1"/>
    <property type="molecule type" value="Genomic_DNA"/>
</dbReference>
<dbReference type="SUPFAM" id="SSF52540">
    <property type="entry name" value="P-loop containing nucleoside triphosphate hydrolases"/>
    <property type="match status" value="1"/>
</dbReference>
<dbReference type="Gene3D" id="1.10.8.730">
    <property type="match status" value="1"/>
</dbReference>
<dbReference type="Pfam" id="PF19044">
    <property type="entry name" value="P-loop_TraG"/>
    <property type="match status" value="1"/>
</dbReference>
<dbReference type="PANTHER" id="PTHR30121">
    <property type="entry name" value="UNCHARACTERIZED PROTEIN YJGR-RELATED"/>
    <property type="match status" value="1"/>
</dbReference>
<protein>
    <submittedName>
        <fullName evidence="3">Conjugal transfer protein TraC</fullName>
    </submittedName>
</protein>
<dbReference type="NCBIfam" id="NF045971">
    <property type="entry name" value="conju_CD1110"/>
    <property type="match status" value="1"/>
</dbReference>
<dbReference type="AlphaFoldDB" id="A0A1G1YXZ7"/>
<dbReference type="InterPro" id="IPR051162">
    <property type="entry name" value="T4SS_component"/>
</dbReference>
<keyword evidence="1" id="KW-0175">Coiled coil</keyword>
<dbReference type="Proteomes" id="UP000178179">
    <property type="component" value="Unassembled WGS sequence"/>
</dbReference>
<organism evidence="3 4">
    <name type="scientific">Candidatus Colwellbacteria bacterium GWA2_46_10</name>
    <dbReference type="NCBI Taxonomy" id="1797684"/>
    <lineage>
        <taxon>Bacteria</taxon>
        <taxon>Candidatus Colwelliibacteriota</taxon>
    </lineage>
</organism>
<dbReference type="InterPro" id="IPR043964">
    <property type="entry name" value="P-loop_TraG"/>
</dbReference>
<gene>
    <name evidence="3" type="ORF">A2119_00495</name>
</gene>
<dbReference type="PANTHER" id="PTHR30121:SF11">
    <property type="entry name" value="AAA+ ATPASE DOMAIN-CONTAINING PROTEIN"/>
    <property type="match status" value="1"/>
</dbReference>
<reference evidence="3 4" key="1">
    <citation type="journal article" date="2016" name="Nat. Commun.">
        <title>Thousands of microbial genomes shed light on interconnected biogeochemical processes in an aquifer system.</title>
        <authorList>
            <person name="Anantharaman K."/>
            <person name="Brown C.T."/>
            <person name="Hug L.A."/>
            <person name="Sharon I."/>
            <person name="Castelle C.J."/>
            <person name="Probst A.J."/>
            <person name="Thomas B.C."/>
            <person name="Singh A."/>
            <person name="Wilkins M.J."/>
            <person name="Karaoz U."/>
            <person name="Brodie E.L."/>
            <person name="Williams K.H."/>
            <person name="Hubbard S.S."/>
            <person name="Banfield J.F."/>
        </authorList>
    </citation>
    <scope>NUCLEOTIDE SEQUENCE [LARGE SCALE GENOMIC DNA]</scope>
</reference>
<feature type="domain" description="TraG P-loop" evidence="2">
    <location>
        <begin position="239"/>
        <end position="542"/>
    </location>
</feature>
<evidence type="ECO:0000256" key="1">
    <source>
        <dbReference type="SAM" id="Coils"/>
    </source>
</evidence>
<dbReference type="Gene3D" id="3.40.50.300">
    <property type="entry name" value="P-loop containing nucleotide triphosphate hydrolases"/>
    <property type="match status" value="1"/>
</dbReference>
<proteinExistence type="predicted"/>
<name>A0A1G1YXZ7_9BACT</name>
<accession>A0A1G1YXZ7</accession>
<feature type="coiled-coil region" evidence="1">
    <location>
        <begin position="86"/>
        <end position="165"/>
    </location>
</feature>
<evidence type="ECO:0000259" key="2">
    <source>
        <dbReference type="Pfam" id="PF19044"/>
    </source>
</evidence>